<feature type="domain" description="NodB homology" evidence="10">
    <location>
        <begin position="84"/>
        <end position="268"/>
    </location>
</feature>
<evidence type="ECO:0000256" key="9">
    <source>
        <dbReference type="SAM" id="SignalP"/>
    </source>
</evidence>
<reference evidence="11 12" key="1">
    <citation type="submission" date="2018-03" db="EMBL/GenBank/DDBJ databases">
        <authorList>
            <person name="Guldener U."/>
        </authorList>
    </citation>
    <scope>NUCLEOTIDE SEQUENCE [LARGE SCALE GENOMIC DNA]</scope>
    <source>
        <strain evidence="11 12">DAOM196992</strain>
    </source>
</reference>
<dbReference type="InterPro" id="IPR011330">
    <property type="entry name" value="Glyco_hydro/deAcase_b/a-brl"/>
</dbReference>
<dbReference type="Pfam" id="PF01522">
    <property type="entry name" value="Polysacc_deac_1"/>
    <property type="match status" value="1"/>
</dbReference>
<evidence type="ECO:0000256" key="7">
    <source>
        <dbReference type="ARBA" id="ARBA00023277"/>
    </source>
</evidence>
<dbReference type="Proteomes" id="UP000323386">
    <property type="component" value="Unassembled WGS sequence"/>
</dbReference>
<keyword evidence="7" id="KW-0119">Carbohydrate metabolism</keyword>
<keyword evidence="12" id="KW-1185">Reference proteome</keyword>
<organism evidence="11 12">
    <name type="scientific">Pseudozyma flocculosa</name>
    <dbReference type="NCBI Taxonomy" id="84751"/>
    <lineage>
        <taxon>Eukaryota</taxon>
        <taxon>Fungi</taxon>
        <taxon>Dikarya</taxon>
        <taxon>Basidiomycota</taxon>
        <taxon>Ustilaginomycotina</taxon>
        <taxon>Ustilaginomycetes</taxon>
        <taxon>Ustilaginales</taxon>
        <taxon>Ustilaginaceae</taxon>
        <taxon>Pseudozyma</taxon>
    </lineage>
</organism>
<gene>
    <name evidence="11" type="ORF">PSFLO_00651</name>
</gene>
<dbReference type="SUPFAM" id="SSF88713">
    <property type="entry name" value="Glycoside hydrolase/deacetylase"/>
    <property type="match status" value="1"/>
</dbReference>
<keyword evidence="4" id="KW-0479">Metal-binding</keyword>
<comment type="cofactor">
    <cofactor evidence="1">
        <name>Co(2+)</name>
        <dbReference type="ChEBI" id="CHEBI:48828"/>
    </cofactor>
</comment>
<evidence type="ECO:0000256" key="3">
    <source>
        <dbReference type="ARBA" id="ARBA00022622"/>
    </source>
</evidence>
<feature type="chain" id="PRO_5022790295" evidence="9">
    <location>
        <begin position="22"/>
        <end position="304"/>
    </location>
</feature>
<evidence type="ECO:0000259" key="10">
    <source>
        <dbReference type="PROSITE" id="PS51677"/>
    </source>
</evidence>
<evidence type="ECO:0000256" key="2">
    <source>
        <dbReference type="ARBA" id="ARBA00004609"/>
    </source>
</evidence>
<proteinExistence type="predicted"/>
<protein>
    <submittedName>
        <fullName evidence="11">Related to deacetylase</fullName>
    </submittedName>
</protein>
<dbReference type="GO" id="GO:0098552">
    <property type="term" value="C:side of membrane"/>
    <property type="evidence" value="ECO:0007669"/>
    <property type="project" value="UniProtKB-KW"/>
</dbReference>
<accession>A0A5C3ETL9</accession>
<dbReference type="GO" id="GO:0016810">
    <property type="term" value="F:hydrolase activity, acting on carbon-nitrogen (but not peptide) bonds"/>
    <property type="evidence" value="ECO:0007669"/>
    <property type="project" value="InterPro"/>
</dbReference>
<evidence type="ECO:0000256" key="8">
    <source>
        <dbReference type="ARBA" id="ARBA00023288"/>
    </source>
</evidence>
<name>A0A5C3ETL9_9BASI</name>
<dbReference type="InterPro" id="IPR002509">
    <property type="entry name" value="NODB_dom"/>
</dbReference>
<dbReference type="PANTHER" id="PTHR46471">
    <property type="entry name" value="CHITIN DEACETYLASE"/>
    <property type="match status" value="1"/>
</dbReference>
<dbReference type="OrthoDB" id="2125469at2759"/>
<dbReference type="PANTHER" id="PTHR46471:SF2">
    <property type="entry name" value="CHITIN DEACETYLASE-RELATED"/>
    <property type="match status" value="1"/>
</dbReference>
<evidence type="ECO:0000313" key="11">
    <source>
        <dbReference type="EMBL" id="SPO35180.1"/>
    </source>
</evidence>
<evidence type="ECO:0000313" key="12">
    <source>
        <dbReference type="Proteomes" id="UP000323386"/>
    </source>
</evidence>
<evidence type="ECO:0000256" key="4">
    <source>
        <dbReference type="ARBA" id="ARBA00022723"/>
    </source>
</evidence>
<keyword evidence="3" id="KW-0336">GPI-anchor</keyword>
<evidence type="ECO:0000256" key="1">
    <source>
        <dbReference type="ARBA" id="ARBA00001941"/>
    </source>
</evidence>
<dbReference type="GO" id="GO:0046872">
    <property type="term" value="F:metal ion binding"/>
    <property type="evidence" value="ECO:0007669"/>
    <property type="project" value="UniProtKB-KW"/>
</dbReference>
<dbReference type="GO" id="GO:0005886">
    <property type="term" value="C:plasma membrane"/>
    <property type="evidence" value="ECO:0007669"/>
    <property type="project" value="UniProtKB-SubCell"/>
</dbReference>
<keyword evidence="6" id="KW-0378">Hydrolase</keyword>
<dbReference type="GO" id="GO:0005975">
    <property type="term" value="P:carbohydrate metabolic process"/>
    <property type="evidence" value="ECO:0007669"/>
    <property type="project" value="InterPro"/>
</dbReference>
<dbReference type="AlphaFoldDB" id="A0A5C3ETL9"/>
<sequence>MKINSITSALVGLAMASYAAAMPAVGDKIDASSLPSTLSDAVRADLAQRDPSTYTLYERTDSDSSDLEKRAQVNGLITRCSTSRCMSITFDDGPYTSHKNLVDQFDAAGSKATFFVNGNNFRCIYDKDSVSALRYSYSRGHQICSHTWDHPDISTLNNQQLDEQVQLVEDALWKIIGAVPSCIRAPYGNIRDDQVAYLNNRWGLQVIGWNADTGDANGDGVDAALNVYRGLKAPKHAIVLNHETVSTTPSVVIPQALKIIKQNGYSGSQTVAATTRFNPYKVVGSYGKRDASWTCDGKPGPGQA</sequence>
<keyword evidence="3" id="KW-0325">Glycoprotein</keyword>
<dbReference type="PROSITE" id="PS51677">
    <property type="entry name" value="NODB"/>
    <property type="match status" value="1"/>
</dbReference>
<comment type="subcellular location">
    <subcellularLocation>
        <location evidence="2">Cell membrane</location>
        <topology evidence="2">Lipid-anchor</topology>
        <topology evidence="2">GPI-anchor</topology>
    </subcellularLocation>
</comment>
<evidence type="ECO:0000256" key="6">
    <source>
        <dbReference type="ARBA" id="ARBA00022801"/>
    </source>
</evidence>
<keyword evidence="8" id="KW-0449">Lipoprotein</keyword>
<dbReference type="EMBL" id="OOIP01000001">
    <property type="protein sequence ID" value="SPO35180.1"/>
    <property type="molecule type" value="Genomic_DNA"/>
</dbReference>
<dbReference type="Gene3D" id="3.20.20.370">
    <property type="entry name" value="Glycoside hydrolase/deacetylase"/>
    <property type="match status" value="1"/>
</dbReference>
<feature type="signal peptide" evidence="9">
    <location>
        <begin position="1"/>
        <end position="21"/>
    </location>
</feature>
<keyword evidence="3" id="KW-0472">Membrane</keyword>
<keyword evidence="5 9" id="KW-0732">Signal</keyword>
<evidence type="ECO:0000256" key="5">
    <source>
        <dbReference type="ARBA" id="ARBA00022729"/>
    </source>
</evidence>